<feature type="binding site" evidence="7">
    <location>
        <begin position="27"/>
        <end position="32"/>
    </location>
    <ligand>
        <name>ATP</name>
        <dbReference type="ChEBI" id="CHEBI:30616"/>
    </ligand>
</feature>
<feature type="active site" description="Glycyl thioester intermediate" evidence="6">
    <location>
        <position position="218"/>
    </location>
</feature>
<dbReference type="GO" id="GO:0005737">
    <property type="term" value="C:cytoplasm"/>
    <property type="evidence" value="ECO:0007669"/>
    <property type="project" value="TreeGrafter"/>
</dbReference>
<evidence type="ECO:0000256" key="1">
    <source>
        <dbReference type="ARBA" id="ARBA00005673"/>
    </source>
</evidence>
<evidence type="ECO:0000256" key="3">
    <source>
        <dbReference type="ARBA" id="ARBA00022786"/>
    </source>
</evidence>
<dbReference type="InterPro" id="IPR000594">
    <property type="entry name" value="ThiF_NAD_FAD-bd"/>
</dbReference>
<feature type="compositionally biased region" description="Polar residues" evidence="9">
    <location>
        <begin position="569"/>
        <end position="578"/>
    </location>
</feature>
<evidence type="ECO:0000256" key="8">
    <source>
        <dbReference type="PIRSR" id="PIRSR039133-3"/>
    </source>
</evidence>
<evidence type="ECO:0000256" key="2">
    <source>
        <dbReference type="ARBA" id="ARBA00022741"/>
    </source>
</evidence>
<dbReference type="PANTHER" id="PTHR10953">
    <property type="entry name" value="UBIQUITIN-ACTIVATING ENZYME E1"/>
    <property type="match status" value="1"/>
</dbReference>
<dbReference type="InterPro" id="IPR023318">
    <property type="entry name" value="Ub_act_enz_dom_a_sf"/>
</dbReference>
<dbReference type="EMBL" id="JAPZBU010000009">
    <property type="protein sequence ID" value="KAJ5388732.1"/>
    <property type="molecule type" value="Genomic_DNA"/>
</dbReference>
<keyword evidence="3" id="KW-0833">Ubl conjugation pathway</keyword>
<dbReference type="InterPro" id="IPR035985">
    <property type="entry name" value="Ubiquitin-activating_enz"/>
</dbReference>
<keyword evidence="4 7" id="KW-0067">ATP-binding</keyword>
<evidence type="ECO:0000256" key="6">
    <source>
        <dbReference type="PIRSR" id="PIRSR039133-1"/>
    </source>
</evidence>
<feature type="binding site" evidence="8">
    <location>
        <position position="206"/>
    </location>
    <ligand>
        <name>Zn(2+)</name>
        <dbReference type="ChEBI" id="CHEBI:29105"/>
    </ligand>
</feature>
<feature type="domain" description="THIF-type NAD/FAD binding fold" evidence="10">
    <location>
        <begin position="119"/>
        <end position="435"/>
    </location>
</feature>
<keyword evidence="13" id="KW-1185">Reference proteome</keyword>
<dbReference type="GO" id="GO:0016925">
    <property type="term" value="P:protein sumoylation"/>
    <property type="evidence" value="ECO:0007669"/>
    <property type="project" value="UniProtKB-UniRule"/>
</dbReference>
<keyword evidence="2 7" id="KW-0547">Nucleotide-binding</keyword>
<dbReference type="Gene3D" id="1.10.10.520">
    <property type="entry name" value="Ubiquitin activating enzymes (Uba3). Chain: B, domain 2"/>
    <property type="match status" value="1"/>
</dbReference>
<keyword evidence="8" id="KW-0479">Metal-binding</keyword>
<dbReference type="InterPro" id="IPR019572">
    <property type="entry name" value="UBA_E1_SCCH"/>
</dbReference>
<name>A0A9X0B5G6_9EURO</name>
<sequence length="658" mass="74229">MRPSSIKRCLGVDLAHQIQESRVLLVGAGGIGCELLKNLVLTGFGDIHIIDLDTIDLSNLNRQFLFRHEHIKKPKALVRHPTSQTPFRSLARSPLSPASCAQNFSCRYEHILIIQIWIQVAKEVAQKFQPSAKLEAHHANIMDRQFNIDWFKGFNVVFNALDNLAARRHVNHMCLAAGVPLIESGTTGFNGQVQVIKKGETECYDCNEKETPKTFPFCTIRGSPTQPIHCIVWAKSWLMPELFGESEEDSDVIDSTENAENADEIARLKKEALELKKIRESMGSDKFFHLVFEKVFKLDLERLRGMEDMWKERQPPDTLDYDKLESESAQLEPTISELSQKDWSVEENFVVFKDSVDRLRKRLIELQSNWDTSKGTQPILSFDKDDEDTLDFVTAAANLRSTAFHIERKTKFDTKQMAGNIIPAIATTNAMTAGFSSKDQAQEQLIPILLTPPNPVAQYVLLCTAELLRSELDYGEEFSILNHGKNGQGEVVYDPDLEDNLSKKLRDITNNLDYITIVDEDDVDQDPRVNLELFFVERTEASPEESKPVTLQQGLEIPRKPKKVITPSFEDTPTTNGTSGPGKRKRDGEDEEMTNGHVAKKVAGDQANGDGEEVIVLDEEDGDSTKSAINVEYAVISVLVLCEEDRRIRHLSRISESM</sequence>
<dbReference type="Gene3D" id="3.10.290.20">
    <property type="entry name" value="Ubiquitin-like 2 activating enzyme e1b. Chain: B, domain 3"/>
    <property type="match status" value="1"/>
</dbReference>
<dbReference type="Proteomes" id="UP001147747">
    <property type="component" value="Unassembled WGS sequence"/>
</dbReference>
<keyword evidence="8" id="KW-0862">Zinc</keyword>
<dbReference type="Pfam" id="PF10585">
    <property type="entry name" value="UBA_E1_SCCH"/>
    <property type="match status" value="1"/>
</dbReference>
<feature type="binding site" evidence="7">
    <location>
        <begin position="59"/>
        <end position="62"/>
    </location>
    <ligand>
        <name>ATP</name>
        <dbReference type="ChEBI" id="CHEBI:30616"/>
    </ligand>
</feature>
<dbReference type="GO" id="GO:0019948">
    <property type="term" value="F:SUMO activating enzyme activity"/>
    <property type="evidence" value="ECO:0007669"/>
    <property type="project" value="UniProtKB-UniRule"/>
</dbReference>
<feature type="binding site" evidence="8">
    <location>
        <position position="203"/>
    </location>
    <ligand>
        <name>Zn(2+)</name>
        <dbReference type="ChEBI" id="CHEBI:29105"/>
    </ligand>
</feature>
<dbReference type="InterPro" id="IPR045886">
    <property type="entry name" value="ThiF/MoeB/HesA"/>
</dbReference>
<dbReference type="AlphaFoldDB" id="A0A9X0B5G6"/>
<dbReference type="RefSeq" id="XP_056486530.1">
    <property type="nucleotide sequence ID" value="XM_056635910.1"/>
</dbReference>
<reference evidence="12" key="1">
    <citation type="submission" date="2022-12" db="EMBL/GenBank/DDBJ databases">
        <authorList>
            <person name="Petersen C."/>
        </authorList>
    </citation>
    <scope>NUCLEOTIDE SEQUENCE</scope>
    <source>
        <strain evidence="12">IBT 29677</strain>
    </source>
</reference>
<feature type="region of interest" description="Disordered" evidence="9">
    <location>
        <begin position="560"/>
        <end position="595"/>
    </location>
</feature>
<evidence type="ECO:0000256" key="5">
    <source>
        <dbReference type="ARBA" id="ARBA00043952"/>
    </source>
</evidence>
<dbReference type="SUPFAM" id="SSF69572">
    <property type="entry name" value="Activating enzymes of the ubiquitin-like proteins"/>
    <property type="match status" value="2"/>
</dbReference>
<dbReference type="GO" id="GO:0005524">
    <property type="term" value="F:ATP binding"/>
    <property type="evidence" value="ECO:0007669"/>
    <property type="project" value="UniProtKB-UniRule"/>
</dbReference>
<dbReference type="PANTHER" id="PTHR10953:SF5">
    <property type="entry name" value="SUMO-ACTIVATING ENZYME SUBUNIT 2"/>
    <property type="match status" value="1"/>
</dbReference>
<evidence type="ECO:0000313" key="13">
    <source>
        <dbReference type="Proteomes" id="UP001147747"/>
    </source>
</evidence>
<evidence type="ECO:0000259" key="10">
    <source>
        <dbReference type="Pfam" id="PF00899"/>
    </source>
</evidence>
<comment type="pathway">
    <text evidence="5">Protein modification.</text>
</comment>
<evidence type="ECO:0000256" key="4">
    <source>
        <dbReference type="ARBA" id="ARBA00022840"/>
    </source>
</evidence>
<evidence type="ECO:0000259" key="11">
    <source>
        <dbReference type="Pfam" id="PF10585"/>
    </source>
</evidence>
<dbReference type="OrthoDB" id="10255449at2759"/>
<dbReference type="PROSITE" id="PS51257">
    <property type="entry name" value="PROKAR_LIPOPROTEIN"/>
    <property type="match status" value="1"/>
</dbReference>
<feature type="domain" description="THIF-type NAD/FAD binding fold" evidence="10">
    <location>
        <begin position="10"/>
        <end position="78"/>
    </location>
</feature>
<feature type="binding site" evidence="7">
    <location>
        <position position="51"/>
    </location>
    <ligand>
        <name>ATP</name>
        <dbReference type="ChEBI" id="CHEBI:30616"/>
    </ligand>
</feature>
<dbReference type="Gene3D" id="3.40.50.720">
    <property type="entry name" value="NAD(P)-binding Rossmann-like Domain"/>
    <property type="match status" value="1"/>
</dbReference>
<evidence type="ECO:0000313" key="12">
    <source>
        <dbReference type="EMBL" id="KAJ5388732.1"/>
    </source>
</evidence>
<evidence type="ECO:0008006" key="14">
    <source>
        <dbReference type="Google" id="ProtNLM"/>
    </source>
</evidence>
<accession>A0A9X0B5G6</accession>
<dbReference type="GO" id="GO:0046872">
    <property type="term" value="F:metal ion binding"/>
    <property type="evidence" value="ECO:0007669"/>
    <property type="project" value="UniProtKB-KW"/>
</dbReference>
<comment type="similarity">
    <text evidence="1">Belongs to the ubiquitin-activating E1 family.</text>
</comment>
<dbReference type="Pfam" id="PF00899">
    <property type="entry name" value="ThiF"/>
    <property type="match status" value="2"/>
</dbReference>
<organism evidence="12 13">
    <name type="scientific">Penicillium cosmopolitanum</name>
    <dbReference type="NCBI Taxonomy" id="1131564"/>
    <lineage>
        <taxon>Eukaryota</taxon>
        <taxon>Fungi</taxon>
        <taxon>Dikarya</taxon>
        <taxon>Ascomycota</taxon>
        <taxon>Pezizomycotina</taxon>
        <taxon>Eurotiomycetes</taxon>
        <taxon>Eurotiomycetidae</taxon>
        <taxon>Eurotiales</taxon>
        <taxon>Aspergillaceae</taxon>
        <taxon>Penicillium</taxon>
    </lineage>
</organism>
<evidence type="ECO:0000256" key="7">
    <source>
        <dbReference type="PIRSR" id="PIRSR039133-2"/>
    </source>
</evidence>
<evidence type="ECO:0000256" key="9">
    <source>
        <dbReference type="SAM" id="MobiDB-lite"/>
    </source>
</evidence>
<feature type="binding site" evidence="7">
    <location>
        <begin position="162"/>
        <end position="167"/>
    </location>
    <ligand>
        <name>ATP</name>
        <dbReference type="ChEBI" id="CHEBI:30616"/>
    </ligand>
</feature>
<comment type="caution">
    <text evidence="12">The sequence shown here is derived from an EMBL/GenBank/DDBJ whole genome shotgun (WGS) entry which is preliminary data.</text>
</comment>
<reference evidence="12" key="2">
    <citation type="journal article" date="2023" name="IMA Fungus">
        <title>Comparative genomic study of the Penicillium genus elucidates a diverse pangenome and 15 lateral gene transfer events.</title>
        <authorList>
            <person name="Petersen C."/>
            <person name="Sorensen T."/>
            <person name="Nielsen M.R."/>
            <person name="Sondergaard T.E."/>
            <person name="Sorensen J.L."/>
            <person name="Fitzpatrick D.A."/>
            <person name="Frisvad J.C."/>
            <person name="Nielsen K.L."/>
        </authorList>
    </citation>
    <scope>NUCLEOTIDE SEQUENCE</scope>
    <source>
        <strain evidence="12">IBT 29677</strain>
    </source>
</reference>
<gene>
    <name evidence="12" type="ORF">N7509_011273</name>
</gene>
<feature type="domain" description="Ubiquitin-activating enzyme SCCH" evidence="11">
    <location>
        <begin position="348"/>
        <end position="415"/>
    </location>
</feature>
<feature type="binding site" evidence="7">
    <location>
        <position position="75"/>
    </location>
    <ligand>
        <name>ATP</name>
        <dbReference type="ChEBI" id="CHEBI:30616"/>
    </ligand>
</feature>
<proteinExistence type="inferred from homology"/>
<dbReference type="GeneID" id="81374890"/>
<dbReference type="GO" id="GO:0031510">
    <property type="term" value="C:SUMO activating enzyme complex"/>
    <property type="evidence" value="ECO:0007669"/>
    <property type="project" value="UniProtKB-UniRule"/>
</dbReference>
<protein>
    <recommendedName>
        <fullName evidence="14">Ubiquitin-activating enzyme E1-like</fullName>
    </recommendedName>
</protein>